<dbReference type="Proteomes" id="UP001149090">
    <property type="component" value="Unassembled WGS sequence"/>
</dbReference>
<accession>A0A9Q0LB53</accession>
<evidence type="ECO:0000256" key="1">
    <source>
        <dbReference type="SAM" id="MobiDB-lite"/>
    </source>
</evidence>
<gene>
    <name evidence="2" type="ORF">M0811_11838</name>
</gene>
<feature type="region of interest" description="Disordered" evidence="1">
    <location>
        <begin position="1255"/>
        <end position="1305"/>
    </location>
</feature>
<dbReference type="GO" id="GO:0005737">
    <property type="term" value="C:cytoplasm"/>
    <property type="evidence" value="ECO:0007669"/>
    <property type="project" value="TreeGrafter"/>
</dbReference>
<protein>
    <submittedName>
        <fullName evidence="2">Uncharacterized protein</fullName>
    </submittedName>
</protein>
<evidence type="ECO:0000313" key="2">
    <source>
        <dbReference type="EMBL" id="KAJ5069220.1"/>
    </source>
</evidence>
<dbReference type="OrthoDB" id="75419at2759"/>
<organism evidence="2 3">
    <name type="scientific">Anaeramoeba ignava</name>
    <name type="common">Anaerobic marine amoeba</name>
    <dbReference type="NCBI Taxonomy" id="1746090"/>
    <lineage>
        <taxon>Eukaryota</taxon>
        <taxon>Metamonada</taxon>
        <taxon>Anaeramoebidae</taxon>
        <taxon>Anaeramoeba</taxon>
    </lineage>
</organism>
<keyword evidence="3" id="KW-1185">Reference proteome</keyword>
<comment type="caution">
    <text evidence="2">The sequence shown here is derived from an EMBL/GenBank/DDBJ whole genome shotgun (WGS) entry which is preliminary data.</text>
</comment>
<evidence type="ECO:0000313" key="3">
    <source>
        <dbReference type="Proteomes" id="UP001149090"/>
    </source>
</evidence>
<name>A0A9Q0LB53_ANAIG</name>
<dbReference type="PANTHER" id="PTHR31139">
    <property type="entry name" value="ECTOPIC P GRANULES PROTEIN 5 HOMOLOG"/>
    <property type="match status" value="1"/>
</dbReference>
<reference evidence="2" key="1">
    <citation type="submission" date="2022-10" db="EMBL/GenBank/DDBJ databases">
        <title>Novel sulphate-reducing endosymbionts in the free-living metamonad Anaeramoeba.</title>
        <authorList>
            <person name="Jerlstrom-Hultqvist J."/>
            <person name="Cepicka I."/>
            <person name="Gallot-Lavallee L."/>
            <person name="Salas-Leiva D."/>
            <person name="Curtis B.A."/>
            <person name="Zahonova K."/>
            <person name="Pipaliya S."/>
            <person name="Dacks J."/>
            <person name="Roger A.J."/>
        </authorList>
    </citation>
    <scope>NUCLEOTIDE SEQUENCE</scope>
    <source>
        <strain evidence="2">BMAN</strain>
    </source>
</reference>
<dbReference type="InterPro" id="IPR051436">
    <property type="entry name" value="Autophagy-related_EPG5"/>
</dbReference>
<feature type="region of interest" description="Disordered" evidence="1">
    <location>
        <begin position="474"/>
        <end position="504"/>
    </location>
</feature>
<sequence length="1625" mass="192468">MNQNAFDQNIKERIAKLKQIMQNLFKASIQINKYKSISHRFKSQIEEFNSKLWKISNTKARIAIQGDIKQITYQTAFFDNVHAKDLEIKFNLLAILMSDHMTKESCNFQKLQIQVDYLIFSVLLNLNSFNQLIQKEKIYQDSLYAQMAPLDEESQNKVLFQIQEIIQILFYWEKEVSSQLTKKSQFISNVIEDSKSPNLEKEESVIKLEIFNYDNENLYQKSQENAKPNFKLVNSPFKTLLQFIRDRIVSLGLCLVHFGNVNHLLFLFQEMLFSADSNNWAKQLIRFPNDSNLKNLKLFTDTLAMVYRILENEDENKKSLEYNIQFNLIEFLNSLPLSKFTDFLDSNPFQDFVQFQNYVLKICKNFGNILQKLDPTIYELKIITQKFIDFSREISTSIFESNKFDISQKQELIDNIFLEINKSISQVPHLVCFLTPLPYHLVSLNSSWEIVNFLLRIVETTPNQKLNQLNENSNQINENSNENSNQINENSNQLNQNSNENSNQLNENLNEKINQNSNEKINQNSNQINENSNQLNEKINQNSNQNSNEKINQNSNEKFLFNCSYDIGSPIIYLFGKIAKFQKNEQLSTFVLFFFWQIATSEHKQNQIYLKTILETTREILQYQPQNSGFILGQINNSAPNILSPEIIHSFMSTIPIELWSPLKKHFGIIKKWIEHPFETPQFAAVTQIIEKLNWGYSSDSLYINPKFHQMILFAISNRCIQLKKKEITNHPHFYQWCWKIVFQLKLFANNGQRYLEPLDFFQFQNKITKKMSSLTSYTILVSTNFIDVLETHLKERAKNSKNDFETLCNRLFQSFIKEKTTFQLFKALYLLIKNSLYKISLQKLDEEQNSFEYCLKLVDNVQFLYRDYFQKTISLEIVPTEYTEIPFFPAELFISDFIYTMLDSSIEPNSQPKENQPITNQNTYAINCSTEFNKIILFWLSLFTSFQDWSRNPIIVHCLNKLARISFVFDCYQLIEMFFIQKLKDHSLNNTPQNPFGIIGCYPFFVRKNWNQKDRLKLIHNSPYILFTILMAETKHELQNRKIIGKQILEKKPKEIAKFIKSKLIYPHLNHVFWWVDFLRFHKYNHPLSSLIWQVFFALYFEMIALWIANQMKISAYLPDQRRKLASKNGLFGLELLILYPDTKHNLFDELTFRLDELSKNLKSDFGMLFSSMKYWIQKDVQTLFSQAHTKNKEMHDQYFFSKLISFVTTELFDKKSNHLWFDLFHKPTFVDHSSLKTEYRKIFASFFGDEKNADKTTSSNTDKHTPHSLRNHHKDGLDSFSKSSESILDNSENGNGNVAKNEPNEIPNYDQKYILSWFKTVFDKIIKFETNFEIIDDINDDFNKYFDLLVSKSTSFQDKLKYHKKMDIFFFNFISKIFTNEQEKHIFTFTFPDILEIREESLLFVFPTFKKNAQMIEALNKNRSLASKHLAKYPLISKEVPFSIFFLEKAFEILSRFLETCQQQEQKRKIQFIHIKWTNRIMFQLCNGYSILFPPIYNFAINNFENVILVFLNLYSEFCLSGKYELIQNENKYQISSSEMDLTLHLVFKLIFSRFPKKPYPKKLAELIHLQNVLKNYLQAQFPNFYVNLLRFALKNFLEDEKGAFKYLGISVSTSNYIEIVFG</sequence>
<dbReference type="GO" id="GO:0097352">
    <property type="term" value="P:autophagosome maturation"/>
    <property type="evidence" value="ECO:0007669"/>
    <property type="project" value="TreeGrafter"/>
</dbReference>
<dbReference type="PANTHER" id="PTHR31139:SF4">
    <property type="entry name" value="ECTOPIC P GRANULES PROTEIN 5 HOMOLOG"/>
    <property type="match status" value="1"/>
</dbReference>
<proteinExistence type="predicted"/>
<dbReference type="EMBL" id="JAPDFW010000107">
    <property type="protein sequence ID" value="KAJ5069220.1"/>
    <property type="molecule type" value="Genomic_DNA"/>
</dbReference>
<feature type="compositionally biased region" description="Polar residues" evidence="1">
    <location>
        <begin position="1282"/>
        <end position="1300"/>
    </location>
</feature>